<dbReference type="SMART" id="SM00504">
    <property type="entry name" value="Ubox"/>
    <property type="match status" value="1"/>
</dbReference>
<comment type="caution">
    <text evidence="6">The sequence shown here is derived from an EMBL/GenBank/DDBJ whole genome shotgun (WGS) entry which is preliminary data.</text>
</comment>
<dbReference type="PANTHER" id="PTHR22849:SF162">
    <property type="entry name" value="U-BOX DOMAIN-CONTAINING PROTEIN"/>
    <property type="match status" value="1"/>
</dbReference>
<dbReference type="InterPro" id="IPR013083">
    <property type="entry name" value="Znf_RING/FYVE/PHD"/>
</dbReference>
<reference evidence="6" key="2">
    <citation type="journal article" date="2022" name="Hortic Res">
        <title>The genome of Dioscorea zingiberensis sheds light on the biosynthesis, origin and evolution of the medicinally important diosgenin saponins.</title>
        <authorList>
            <person name="Li Y."/>
            <person name="Tan C."/>
            <person name="Li Z."/>
            <person name="Guo J."/>
            <person name="Li S."/>
            <person name="Chen X."/>
            <person name="Wang C."/>
            <person name="Dai X."/>
            <person name="Yang H."/>
            <person name="Song W."/>
            <person name="Hou L."/>
            <person name="Xu J."/>
            <person name="Tong Z."/>
            <person name="Xu A."/>
            <person name="Yuan X."/>
            <person name="Wang W."/>
            <person name="Yang Q."/>
            <person name="Chen L."/>
            <person name="Sun Z."/>
            <person name="Wang K."/>
            <person name="Pan B."/>
            <person name="Chen J."/>
            <person name="Bao Y."/>
            <person name="Liu F."/>
            <person name="Qi X."/>
            <person name="Gang D.R."/>
            <person name="Wen J."/>
            <person name="Li J."/>
        </authorList>
    </citation>
    <scope>NUCLEOTIDE SEQUENCE</scope>
    <source>
        <strain evidence="6">Dzin_1.0</strain>
    </source>
</reference>
<organism evidence="6 7">
    <name type="scientific">Dioscorea zingiberensis</name>
    <dbReference type="NCBI Taxonomy" id="325984"/>
    <lineage>
        <taxon>Eukaryota</taxon>
        <taxon>Viridiplantae</taxon>
        <taxon>Streptophyta</taxon>
        <taxon>Embryophyta</taxon>
        <taxon>Tracheophyta</taxon>
        <taxon>Spermatophyta</taxon>
        <taxon>Magnoliopsida</taxon>
        <taxon>Liliopsida</taxon>
        <taxon>Dioscoreales</taxon>
        <taxon>Dioscoreaceae</taxon>
        <taxon>Dioscorea</taxon>
    </lineage>
</organism>
<dbReference type="Pfam" id="PF04564">
    <property type="entry name" value="U-box"/>
    <property type="match status" value="1"/>
</dbReference>
<evidence type="ECO:0000256" key="2">
    <source>
        <dbReference type="ARBA" id="ARBA00022679"/>
    </source>
</evidence>
<feature type="region of interest" description="Disordered" evidence="4">
    <location>
        <begin position="66"/>
        <end position="104"/>
    </location>
</feature>
<gene>
    <name evidence="6" type="ORF">J5N97_017872</name>
</gene>
<dbReference type="EC" id="2.3.2.27" evidence="3"/>
<dbReference type="PROSITE" id="PS51698">
    <property type="entry name" value="U_BOX"/>
    <property type="match status" value="1"/>
</dbReference>
<dbReference type="GO" id="GO:0061630">
    <property type="term" value="F:ubiquitin protein ligase activity"/>
    <property type="evidence" value="ECO:0007669"/>
    <property type="project" value="UniProtKB-UniRule"/>
</dbReference>
<dbReference type="Proteomes" id="UP001085076">
    <property type="component" value="Miscellaneous, Linkage group lg04"/>
</dbReference>
<feature type="domain" description="U-box" evidence="5">
    <location>
        <begin position="1"/>
        <end position="61"/>
    </location>
</feature>
<dbReference type="Gene3D" id="3.30.40.10">
    <property type="entry name" value="Zinc/RING finger domain, C3HC4 (zinc finger)"/>
    <property type="match status" value="1"/>
</dbReference>
<evidence type="ECO:0000259" key="5">
    <source>
        <dbReference type="PROSITE" id="PS51698"/>
    </source>
</evidence>
<dbReference type="AlphaFoldDB" id="A0A9D5CN02"/>
<evidence type="ECO:0000313" key="7">
    <source>
        <dbReference type="Proteomes" id="UP001085076"/>
    </source>
</evidence>
<name>A0A9D5CN02_9LILI</name>
<evidence type="ECO:0000256" key="4">
    <source>
        <dbReference type="SAM" id="MobiDB-lite"/>
    </source>
</evidence>
<evidence type="ECO:0000256" key="3">
    <source>
        <dbReference type="RuleBase" id="RU369093"/>
    </source>
</evidence>
<reference evidence="6" key="1">
    <citation type="submission" date="2021-03" db="EMBL/GenBank/DDBJ databases">
        <authorList>
            <person name="Li Z."/>
            <person name="Yang C."/>
        </authorList>
    </citation>
    <scope>NUCLEOTIDE SEQUENCE</scope>
    <source>
        <strain evidence="6">Dzin_1.0</strain>
        <tissue evidence="6">Leaf</tissue>
    </source>
</reference>
<evidence type="ECO:0000313" key="6">
    <source>
        <dbReference type="EMBL" id="KAJ0975907.1"/>
    </source>
</evidence>
<accession>A0A9D5CN02</accession>
<comment type="function">
    <text evidence="3">Functions as an E3 ubiquitin ligase.</text>
</comment>
<dbReference type="EMBL" id="JAGGNH010000004">
    <property type="protein sequence ID" value="KAJ0975907.1"/>
    <property type="molecule type" value="Genomic_DNA"/>
</dbReference>
<keyword evidence="3" id="KW-0833">Ubl conjugation pathway</keyword>
<comment type="catalytic activity">
    <reaction evidence="3">
        <text>S-ubiquitinyl-[E2 ubiquitin-conjugating enzyme]-L-cysteine + [acceptor protein]-L-lysine = [E2 ubiquitin-conjugating enzyme]-L-cysteine + N(6)-ubiquitinyl-[acceptor protein]-L-lysine.</text>
        <dbReference type="EC" id="2.3.2.27"/>
    </reaction>
</comment>
<keyword evidence="2 3" id="KW-0808">Transferase</keyword>
<keyword evidence="7" id="KW-1185">Reference proteome</keyword>
<feature type="compositionally biased region" description="Low complexity" evidence="4">
    <location>
        <begin position="66"/>
        <end position="96"/>
    </location>
</feature>
<dbReference type="InterPro" id="IPR003613">
    <property type="entry name" value="Ubox_domain"/>
</dbReference>
<dbReference type="OrthoDB" id="10064100at2759"/>
<dbReference type="GO" id="GO:0016567">
    <property type="term" value="P:protein ubiquitination"/>
    <property type="evidence" value="ECO:0007669"/>
    <property type="project" value="UniProtKB-UniRule"/>
</dbReference>
<dbReference type="SUPFAM" id="SSF57850">
    <property type="entry name" value="RING/U-box"/>
    <property type="match status" value="1"/>
</dbReference>
<protein>
    <recommendedName>
        <fullName evidence="3 5">U-box domain-containing protein</fullName>
        <ecNumber evidence="3">2.3.2.27</ecNumber>
    </recommendedName>
    <alternativeName>
        <fullName evidence="3">RING-type E3 ubiquitin transferase PUB</fullName>
    </alternativeName>
</protein>
<sequence>MWSPVSLCTGVTYDRTSIQRRLNFGNTTCPANMLPVPSTNLVPNLTLRRLISLLFLTEDRSKTPLLTSSATSPLLTASPSSSLSSPTQTSASSISTRSPQPCPFPPPFTPLLGSNANDDAVRVLALVLTTDFIEDRTKQTVIRTFAADLNRSATALIETMTRT</sequence>
<dbReference type="PANTHER" id="PTHR22849">
    <property type="entry name" value="WDSAM1 PROTEIN"/>
    <property type="match status" value="1"/>
</dbReference>
<evidence type="ECO:0000256" key="1">
    <source>
        <dbReference type="ARBA" id="ARBA00004906"/>
    </source>
</evidence>
<proteinExistence type="predicted"/>
<comment type="pathway">
    <text evidence="1 3">Protein modification; protein ubiquitination.</text>
</comment>
<dbReference type="InterPro" id="IPR045185">
    <property type="entry name" value="PUB22/23/24-like"/>
</dbReference>